<evidence type="ECO:0000256" key="1">
    <source>
        <dbReference type="SAM" id="MobiDB-lite"/>
    </source>
</evidence>
<accession>Q8H3H3</accession>
<evidence type="ECO:0000313" key="2">
    <source>
        <dbReference type="EMBL" id="BAC16699.1"/>
    </source>
</evidence>
<reference evidence="3" key="2">
    <citation type="journal article" date="2008" name="Nucleic Acids Res.">
        <title>The rice annotation project database (RAP-DB): 2008 update.</title>
        <authorList>
            <consortium name="The rice annotation project (RAP)"/>
        </authorList>
    </citation>
    <scope>GENOME REANNOTATION</scope>
    <source>
        <strain evidence="3">cv. Nipponbare</strain>
    </source>
</reference>
<dbReference type="EMBL" id="AP005127">
    <property type="protein sequence ID" value="BAC16699.1"/>
    <property type="molecule type" value="Genomic_DNA"/>
</dbReference>
<reference evidence="3" key="1">
    <citation type="journal article" date="2005" name="Nature">
        <title>The map-based sequence of the rice genome.</title>
        <authorList>
            <consortium name="International rice genome sequencing project (IRGSP)"/>
            <person name="Matsumoto T."/>
            <person name="Wu J."/>
            <person name="Kanamori H."/>
            <person name="Katayose Y."/>
            <person name="Fujisawa M."/>
            <person name="Namiki N."/>
            <person name="Mizuno H."/>
            <person name="Yamamoto K."/>
            <person name="Antonio B.A."/>
            <person name="Baba T."/>
            <person name="Sakata K."/>
            <person name="Nagamura Y."/>
            <person name="Aoki H."/>
            <person name="Arikawa K."/>
            <person name="Arita K."/>
            <person name="Bito T."/>
            <person name="Chiden Y."/>
            <person name="Fujitsuka N."/>
            <person name="Fukunaka R."/>
            <person name="Hamada M."/>
            <person name="Harada C."/>
            <person name="Hayashi A."/>
            <person name="Hijishita S."/>
            <person name="Honda M."/>
            <person name="Hosokawa S."/>
            <person name="Ichikawa Y."/>
            <person name="Idonuma A."/>
            <person name="Iijima M."/>
            <person name="Ikeda M."/>
            <person name="Ikeno M."/>
            <person name="Ito K."/>
            <person name="Ito S."/>
            <person name="Ito T."/>
            <person name="Ito Y."/>
            <person name="Ito Y."/>
            <person name="Iwabuchi A."/>
            <person name="Kamiya K."/>
            <person name="Karasawa W."/>
            <person name="Kurita K."/>
            <person name="Katagiri S."/>
            <person name="Kikuta A."/>
            <person name="Kobayashi H."/>
            <person name="Kobayashi N."/>
            <person name="Machita K."/>
            <person name="Maehara T."/>
            <person name="Masukawa M."/>
            <person name="Mizubayashi T."/>
            <person name="Mukai Y."/>
            <person name="Nagasaki H."/>
            <person name="Nagata Y."/>
            <person name="Naito S."/>
            <person name="Nakashima M."/>
            <person name="Nakama Y."/>
            <person name="Nakamichi Y."/>
            <person name="Nakamura M."/>
            <person name="Meguro A."/>
            <person name="Negishi M."/>
            <person name="Ohta I."/>
            <person name="Ohta T."/>
            <person name="Okamoto M."/>
            <person name="Ono N."/>
            <person name="Saji S."/>
            <person name="Sakaguchi M."/>
            <person name="Sakai K."/>
            <person name="Shibata M."/>
            <person name="Shimokawa T."/>
            <person name="Song J."/>
            <person name="Takazaki Y."/>
            <person name="Terasawa K."/>
            <person name="Tsugane M."/>
            <person name="Tsuji K."/>
            <person name="Ueda S."/>
            <person name="Waki K."/>
            <person name="Yamagata H."/>
            <person name="Yamamoto M."/>
            <person name="Yamamoto S."/>
            <person name="Yamane H."/>
            <person name="Yoshiki S."/>
            <person name="Yoshihara R."/>
            <person name="Yukawa K."/>
            <person name="Zhong H."/>
            <person name="Yano M."/>
            <person name="Yuan Q."/>
            <person name="Ouyang S."/>
            <person name="Liu J."/>
            <person name="Jones K.M."/>
            <person name="Gansberger K."/>
            <person name="Moffat K."/>
            <person name="Hill J."/>
            <person name="Bera J."/>
            <person name="Fadrosh D."/>
            <person name="Jin S."/>
            <person name="Johri S."/>
            <person name="Kim M."/>
            <person name="Overton L."/>
            <person name="Reardon M."/>
            <person name="Tsitrin T."/>
            <person name="Vuong H."/>
            <person name="Weaver B."/>
            <person name="Ciecko A."/>
            <person name="Tallon L."/>
            <person name="Jackson J."/>
            <person name="Pai G."/>
            <person name="Aken S.V."/>
            <person name="Utterback T."/>
            <person name="Reidmuller S."/>
            <person name="Feldblyum T."/>
            <person name="Hsiao J."/>
            <person name="Zismann V."/>
            <person name="Iobst S."/>
            <person name="de Vazeille A.R."/>
            <person name="Buell C.R."/>
            <person name="Ying K."/>
            <person name="Li Y."/>
            <person name="Lu T."/>
            <person name="Huang Y."/>
            <person name="Zhao Q."/>
            <person name="Feng Q."/>
            <person name="Zhang L."/>
            <person name="Zhu J."/>
            <person name="Weng Q."/>
            <person name="Mu J."/>
            <person name="Lu Y."/>
            <person name="Fan D."/>
            <person name="Liu Y."/>
            <person name="Guan J."/>
            <person name="Zhang Y."/>
            <person name="Yu S."/>
            <person name="Liu X."/>
            <person name="Zhang Y."/>
            <person name="Hong G."/>
            <person name="Han B."/>
            <person name="Choisne N."/>
            <person name="Demange N."/>
            <person name="Orjeda G."/>
            <person name="Samain S."/>
            <person name="Cattolico L."/>
            <person name="Pelletier E."/>
            <person name="Couloux A."/>
            <person name="Segurens B."/>
            <person name="Wincker P."/>
            <person name="D'Hont A."/>
            <person name="Scarpelli C."/>
            <person name="Weissenbach J."/>
            <person name="Salanoubat M."/>
            <person name="Quetier F."/>
            <person name="Yu Y."/>
            <person name="Kim H.R."/>
            <person name="Rambo T."/>
            <person name="Currie J."/>
            <person name="Collura K."/>
            <person name="Luo M."/>
            <person name="Yang T."/>
            <person name="Ammiraju J.S.S."/>
            <person name="Engler F."/>
            <person name="Soderlund C."/>
            <person name="Wing R.A."/>
            <person name="Palmer L.E."/>
            <person name="de la Bastide M."/>
            <person name="Spiegel L."/>
            <person name="Nascimento L."/>
            <person name="Zutavern T."/>
            <person name="O'Shaughnessy A."/>
            <person name="Dike S."/>
            <person name="Dedhia N."/>
            <person name="Preston R."/>
            <person name="Balija V."/>
            <person name="McCombie W.R."/>
            <person name="Chow T."/>
            <person name="Chen H."/>
            <person name="Chung M."/>
            <person name="Chen C."/>
            <person name="Shaw J."/>
            <person name="Wu H."/>
            <person name="Hsiao K."/>
            <person name="Chao Y."/>
            <person name="Chu M."/>
            <person name="Cheng C."/>
            <person name="Hour A."/>
            <person name="Lee P."/>
            <person name="Lin S."/>
            <person name="Lin Y."/>
            <person name="Liou J."/>
            <person name="Liu S."/>
            <person name="Hsing Y."/>
            <person name="Raghuvanshi S."/>
            <person name="Mohanty A."/>
            <person name="Bharti A.K."/>
            <person name="Gaur A."/>
            <person name="Gupta V."/>
            <person name="Kumar D."/>
            <person name="Ravi V."/>
            <person name="Vij S."/>
            <person name="Kapur A."/>
            <person name="Khurana P."/>
            <person name="Khurana P."/>
            <person name="Khurana J.P."/>
            <person name="Tyagi A.K."/>
            <person name="Gaikwad K."/>
            <person name="Singh A."/>
            <person name="Dalal V."/>
            <person name="Srivastava S."/>
            <person name="Dixit A."/>
            <person name="Pal A.K."/>
            <person name="Ghazi I.A."/>
            <person name="Yadav M."/>
            <person name="Pandit A."/>
            <person name="Bhargava A."/>
            <person name="Sureshbabu K."/>
            <person name="Batra K."/>
            <person name="Sharma T.R."/>
            <person name="Mohapatra T."/>
            <person name="Singh N.K."/>
            <person name="Messing J."/>
            <person name="Nelson A.B."/>
            <person name="Fuks G."/>
            <person name="Kavchok S."/>
            <person name="Keizer G."/>
            <person name="Linton E."/>
            <person name="Llaca V."/>
            <person name="Song R."/>
            <person name="Tanyolac B."/>
            <person name="Young S."/>
            <person name="Ho-Il K."/>
            <person name="Hahn J.H."/>
            <person name="Sangsakoo G."/>
            <person name="Vanavichit A."/>
            <person name="de Mattos Luiz.A.T."/>
            <person name="Zimmer P.D."/>
            <person name="Malone G."/>
            <person name="Dellagostin O."/>
            <person name="de Oliveira A.C."/>
            <person name="Bevan M."/>
            <person name="Bancroft I."/>
            <person name="Minx P."/>
            <person name="Cordum H."/>
            <person name="Wilson R."/>
            <person name="Cheng Z."/>
            <person name="Jin W."/>
            <person name="Jiang J."/>
            <person name="Leong S.A."/>
            <person name="Iwama H."/>
            <person name="Gojobori T."/>
            <person name="Itoh T."/>
            <person name="Niimura Y."/>
            <person name="Fujii Y."/>
            <person name="Habara T."/>
            <person name="Sakai H."/>
            <person name="Sato Y."/>
            <person name="Wilson G."/>
            <person name="Kumar K."/>
            <person name="McCouch S."/>
            <person name="Juretic N."/>
            <person name="Hoen D."/>
            <person name="Wright S."/>
            <person name="Bruskiewich R."/>
            <person name="Bureau T."/>
            <person name="Miyao A."/>
            <person name="Hirochika H."/>
            <person name="Nishikawa T."/>
            <person name="Kadowaki K."/>
            <person name="Sugiura M."/>
            <person name="Burr B."/>
            <person name="Sasaki T."/>
        </authorList>
    </citation>
    <scope>NUCLEOTIDE SEQUENCE [LARGE SCALE GENOMIC DNA]</scope>
    <source>
        <strain evidence="3">cv. Nipponbare</strain>
    </source>
</reference>
<feature type="compositionally biased region" description="Low complexity" evidence="1">
    <location>
        <begin position="26"/>
        <end position="44"/>
    </location>
</feature>
<organism evidence="2 3">
    <name type="scientific">Oryza sativa subsp. japonica</name>
    <name type="common">Rice</name>
    <dbReference type="NCBI Taxonomy" id="39947"/>
    <lineage>
        <taxon>Eukaryota</taxon>
        <taxon>Viridiplantae</taxon>
        <taxon>Streptophyta</taxon>
        <taxon>Embryophyta</taxon>
        <taxon>Tracheophyta</taxon>
        <taxon>Spermatophyta</taxon>
        <taxon>Magnoliopsida</taxon>
        <taxon>Liliopsida</taxon>
        <taxon>Poales</taxon>
        <taxon>Poaceae</taxon>
        <taxon>BOP clade</taxon>
        <taxon>Oryzoideae</taxon>
        <taxon>Oryzeae</taxon>
        <taxon>Oryzinae</taxon>
        <taxon>Oryza</taxon>
        <taxon>Oryza sativa</taxon>
    </lineage>
</organism>
<dbReference type="Proteomes" id="UP000000763">
    <property type="component" value="Chromosome 7"/>
</dbReference>
<proteinExistence type="predicted"/>
<dbReference type="AlphaFoldDB" id="Q8H3H3"/>
<sequence>MYGGEERWTYHHGYHHMNAKEKEDGSTTTGHSTTSFSLLTPTPTSRKRRNIKCQGLT</sequence>
<protein>
    <submittedName>
        <fullName evidence="2">Uncharacterized protein</fullName>
    </submittedName>
</protein>
<evidence type="ECO:0000313" key="3">
    <source>
        <dbReference type="Proteomes" id="UP000000763"/>
    </source>
</evidence>
<name>Q8H3H3_ORYSJ</name>
<gene>
    <name evidence="2" type="primary">OSJNBb0062D12.113</name>
</gene>
<feature type="region of interest" description="Disordered" evidence="1">
    <location>
        <begin position="19"/>
        <end position="57"/>
    </location>
</feature>